<evidence type="ECO:0000256" key="5">
    <source>
        <dbReference type="SAM" id="Coils"/>
    </source>
</evidence>
<keyword evidence="7" id="KW-1185">Reference proteome</keyword>
<accession>A0A1U7M2N2</accession>
<gene>
    <name evidence="6" type="ORF">TICRE_25900</name>
</gene>
<evidence type="ECO:0000256" key="1">
    <source>
        <dbReference type="ARBA" id="ARBA00022649"/>
    </source>
</evidence>
<dbReference type="Pfam" id="PF01934">
    <property type="entry name" value="HepT-like"/>
    <property type="match status" value="1"/>
</dbReference>
<comment type="caution">
    <text evidence="6">The sequence shown here is derived from an EMBL/GenBank/DDBJ whole genome shotgun (WGS) entry which is preliminary data.</text>
</comment>
<evidence type="ECO:0000256" key="2">
    <source>
        <dbReference type="ARBA" id="ARBA00022722"/>
    </source>
</evidence>
<dbReference type="InterPro" id="IPR052379">
    <property type="entry name" value="Type_VII_TA_RNase"/>
</dbReference>
<comment type="similarity">
    <text evidence="4">Belongs to the HepT RNase toxin family.</text>
</comment>
<proteinExistence type="inferred from homology"/>
<sequence length="144" mass="17031">MTKDIISLINKKLKELEQNLIFLKNVSFEINRENLKKDIIRYWGIERGIHICIESVIDIANILISSSEIEKPSTYRETILILSELDIIPKNFSKDLAKMVGFRNILVHDYINIDEEIILDVLNNKLNDFIRFTSYINKWVKENY</sequence>
<evidence type="ECO:0000313" key="6">
    <source>
        <dbReference type="EMBL" id="OLS01551.1"/>
    </source>
</evidence>
<dbReference type="PANTHER" id="PTHR33397">
    <property type="entry name" value="UPF0331 PROTEIN YUTE"/>
    <property type="match status" value="1"/>
</dbReference>
<dbReference type="OrthoDB" id="9796612at2"/>
<dbReference type="InterPro" id="IPR008201">
    <property type="entry name" value="HepT-like"/>
</dbReference>
<dbReference type="PANTHER" id="PTHR33397:SF5">
    <property type="entry name" value="RNASE YUTE-RELATED"/>
    <property type="match status" value="1"/>
</dbReference>
<dbReference type="AlphaFoldDB" id="A0A1U7M2N2"/>
<dbReference type="EMBL" id="LTDM01000066">
    <property type="protein sequence ID" value="OLS01551.1"/>
    <property type="molecule type" value="Genomic_DNA"/>
</dbReference>
<dbReference type="Gene3D" id="1.20.120.580">
    <property type="entry name" value="bsu32300-like"/>
    <property type="match status" value="1"/>
</dbReference>
<dbReference type="GO" id="GO:0004540">
    <property type="term" value="F:RNA nuclease activity"/>
    <property type="evidence" value="ECO:0007669"/>
    <property type="project" value="InterPro"/>
</dbReference>
<keyword evidence="1" id="KW-1277">Toxin-antitoxin system</keyword>
<dbReference type="NCBIfam" id="NF047751">
    <property type="entry name" value="HepT_toxin"/>
    <property type="match status" value="1"/>
</dbReference>
<organism evidence="6 7">
    <name type="scientific">Tissierella creatinophila DSM 6911</name>
    <dbReference type="NCBI Taxonomy" id="1123403"/>
    <lineage>
        <taxon>Bacteria</taxon>
        <taxon>Bacillati</taxon>
        <taxon>Bacillota</taxon>
        <taxon>Tissierellia</taxon>
        <taxon>Tissierellales</taxon>
        <taxon>Tissierellaceae</taxon>
        <taxon>Tissierella</taxon>
    </lineage>
</organism>
<keyword evidence="3" id="KW-0378">Hydrolase</keyword>
<dbReference type="GO" id="GO:0110001">
    <property type="term" value="C:toxin-antitoxin complex"/>
    <property type="evidence" value="ECO:0007669"/>
    <property type="project" value="InterPro"/>
</dbReference>
<dbReference type="InterPro" id="IPR037038">
    <property type="entry name" value="HepT-like_sf"/>
</dbReference>
<evidence type="ECO:0000313" key="7">
    <source>
        <dbReference type="Proteomes" id="UP000186112"/>
    </source>
</evidence>
<evidence type="ECO:0000256" key="4">
    <source>
        <dbReference type="ARBA" id="ARBA00024207"/>
    </source>
</evidence>
<protein>
    <recommendedName>
        <fullName evidence="8">DUF86 domain-containing protein</fullName>
    </recommendedName>
</protein>
<keyword evidence="5" id="KW-0175">Coiled coil</keyword>
<dbReference type="Proteomes" id="UP000186112">
    <property type="component" value="Unassembled WGS sequence"/>
</dbReference>
<dbReference type="RefSeq" id="WP_075728741.1">
    <property type="nucleotide sequence ID" value="NZ_LTDM01000066.1"/>
</dbReference>
<keyword evidence="2" id="KW-0540">Nuclease</keyword>
<evidence type="ECO:0000256" key="3">
    <source>
        <dbReference type="ARBA" id="ARBA00022801"/>
    </source>
</evidence>
<name>A0A1U7M2N2_TISCR</name>
<feature type="coiled-coil region" evidence="5">
    <location>
        <begin position="6"/>
        <end position="33"/>
    </location>
</feature>
<evidence type="ECO:0008006" key="8">
    <source>
        <dbReference type="Google" id="ProtNLM"/>
    </source>
</evidence>
<reference evidence="6 7" key="1">
    <citation type="submission" date="2016-02" db="EMBL/GenBank/DDBJ databases">
        <title>Genome sequence of Tissierella creatinophila DSM 6911.</title>
        <authorList>
            <person name="Poehlein A."/>
            <person name="Daniel R."/>
        </authorList>
    </citation>
    <scope>NUCLEOTIDE SEQUENCE [LARGE SCALE GENOMIC DNA]</scope>
    <source>
        <strain evidence="6 7">DSM 6911</strain>
    </source>
</reference>
<dbReference type="GO" id="GO:0016787">
    <property type="term" value="F:hydrolase activity"/>
    <property type="evidence" value="ECO:0007669"/>
    <property type="project" value="UniProtKB-KW"/>
</dbReference>